<organism evidence="2 3">
    <name type="scientific">Coprinellus micaceus</name>
    <name type="common">Glistening ink-cap mushroom</name>
    <name type="synonym">Coprinus micaceus</name>
    <dbReference type="NCBI Taxonomy" id="71717"/>
    <lineage>
        <taxon>Eukaryota</taxon>
        <taxon>Fungi</taxon>
        <taxon>Dikarya</taxon>
        <taxon>Basidiomycota</taxon>
        <taxon>Agaricomycotina</taxon>
        <taxon>Agaricomycetes</taxon>
        <taxon>Agaricomycetidae</taxon>
        <taxon>Agaricales</taxon>
        <taxon>Agaricineae</taxon>
        <taxon>Psathyrellaceae</taxon>
        <taxon>Coprinellus</taxon>
    </lineage>
</organism>
<evidence type="ECO:0000313" key="2">
    <source>
        <dbReference type="EMBL" id="TEB28181.1"/>
    </source>
</evidence>
<feature type="region of interest" description="Disordered" evidence="1">
    <location>
        <begin position="269"/>
        <end position="291"/>
    </location>
</feature>
<accession>A0A4Y7T2F2</accession>
<evidence type="ECO:0000256" key="1">
    <source>
        <dbReference type="SAM" id="MobiDB-lite"/>
    </source>
</evidence>
<gene>
    <name evidence="2" type="ORF">FA13DRAFT_815525</name>
</gene>
<dbReference type="EMBL" id="QPFP01000034">
    <property type="protein sequence ID" value="TEB28181.1"/>
    <property type="molecule type" value="Genomic_DNA"/>
</dbReference>
<sequence>MIRQSMSCVTGNHERYPDPTSPIISHLWGHLLLFWIYHLHHCVEWLGSRELLIFLEERYLVAVQPGGWTLQVLPALSQVIRLDRRILKDGLSLLYAVITVKVAPVRQLPSLRVGADAVGARGHTYTHVTVLDMIYIFQRSLLGDSYFPPQLALITWRGALELWGPNVDPDEVADDTEELATEARETMNEALLKFTILLDFTTPLQIPKLHVSKQTALQLRSRAVHSIREVVVCTEDTKPARAYQRPPTPGPSRPPILPTIEEILQLSCPCSSPEATTPSPAMSDEDRARKRRVGKQRCVCVGLEGPSSW</sequence>
<protein>
    <submittedName>
        <fullName evidence="2">Uncharacterized protein</fullName>
    </submittedName>
</protein>
<proteinExistence type="predicted"/>
<keyword evidence="3" id="KW-1185">Reference proteome</keyword>
<dbReference type="Proteomes" id="UP000298030">
    <property type="component" value="Unassembled WGS sequence"/>
</dbReference>
<name>A0A4Y7T2F2_COPMI</name>
<feature type="compositionally biased region" description="Polar residues" evidence="1">
    <location>
        <begin position="269"/>
        <end position="280"/>
    </location>
</feature>
<reference evidence="2 3" key="1">
    <citation type="journal article" date="2019" name="Nat. Ecol. Evol.">
        <title>Megaphylogeny resolves global patterns of mushroom evolution.</title>
        <authorList>
            <person name="Varga T."/>
            <person name="Krizsan K."/>
            <person name="Foldi C."/>
            <person name="Dima B."/>
            <person name="Sanchez-Garcia M."/>
            <person name="Sanchez-Ramirez S."/>
            <person name="Szollosi G.J."/>
            <person name="Szarkandi J.G."/>
            <person name="Papp V."/>
            <person name="Albert L."/>
            <person name="Andreopoulos W."/>
            <person name="Angelini C."/>
            <person name="Antonin V."/>
            <person name="Barry K.W."/>
            <person name="Bougher N.L."/>
            <person name="Buchanan P."/>
            <person name="Buyck B."/>
            <person name="Bense V."/>
            <person name="Catcheside P."/>
            <person name="Chovatia M."/>
            <person name="Cooper J."/>
            <person name="Damon W."/>
            <person name="Desjardin D."/>
            <person name="Finy P."/>
            <person name="Geml J."/>
            <person name="Haridas S."/>
            <person name="Hughes K."/>
            <person name="Justo A."/>
            <person name="Karasinski D."/>
            <person name="Kautmanova I."/>
            <person name="Kiss B."/>
            <person name="Kocsube S."/>
            <person name="Kotiranta H."/>
            <person name="LaButti K.M."/>
            <person name="Lechner B.E."/>
            <person name="Liimatainen K."/>
            <person name="Lipzen A."/>
            <person name="Lukacs Z."/>
            <person name="Mihaltcheva S."/>
            <person name="Morgado L.N."/>
            <person name="Niskanen T."/>
            <person name="Noordeloos M.E."/>
            <person name="Ohm R.A."/>
            <person name="Ortiz-Santana B."/>
            <person name="Ovrebo C."/>
            <person name="Racz N."/>
            <person name="Riley R."/>
            <person name="Savchenko A."/>
            <person name="Shiryaev A."/>
            <person name="Soop K."/>
            <person name="Spirin V."/>
            <person name="Szebenyi C."/>
            <person name="Tomsovsky M."/>
            <person name="Tulloss R.E."/>
            <person name="Uehling J."/>
            <person name="Grigoriev I.V."/>
            <person name="Vagvolgyi C."/>
            <person name="Papp T."/>
            <person name="Martin F.M."/>
            <person name="Miettinen O."/>
            <person name="Hibbett D.S."/>
            <person name="Nagy L.G."/>
        </authorList>
    </citation>
    <scope>NUCLEOTIDE SEQUENCE [LARGE SCALE GENOMIC DNA]</scope>
    <source>
        <strain evidence="2 3">FP101781</strain>
    </source>
</reference>
<evidence type="ECO:0000313" key="3">
    <source>
        <dbReference type="Proteomes" id="UP000298030"/>
    </source>
</evidence>
<dbReference type="AlphaFoldDB" id="A0A4Y7T2F2"/>
<comment type="caution">
    <text evidence="2">The sequence shown here is derived from an EMBL/GenBank/DDBJ whole genome shotgun (WGS) entry which is preliminary data.</text>
</comment>